<dbReference type="InterPro" id="IPR043502">
    <property type="entry name" value="DNA/RNA_pol_sf"/>
</dbReference>
<keyword evidence="3" id="KW-1185">Reference proteome</keyword>
<evidence type="ECO:0000259" key="1">
    <source>
        <dbReference type="Pfam" id="PF17919"/>
    </source>
</evidence>
<feature type="non-terminal residue" evidence="2">
    <location>
        <position position="1"/>
    </location>
</feature>
<gene>
    <name evidence="2" type="primary">Nynrin</name>
    <name evidence="2" type="ORF">CR513_26970</name>
</gene>
<sequence>MVVPIFGALKKGESFVWTAECEVAFLWLKAMLAAPPILTRPTPGTPLYLYISVSDTAVSVILIQEKEGTQHPIYFTSKKERYQKIEKAVLTLVITSWRLRPYFQGANSNRRVDS</sequence>
<name>A0A371GKJ9_MUCPR</name>
<comment type="caution">
    <text evidence="2">The sequence shown here is derived from an EMBL/GenBank/DDBJ whole genome shotgun (WGS) entry which is preliminary data.</text>
</comment>
<dbReference type="STRING" id="157652.A0A371GKJ9"/>
<feature type="domain" description="Reverse transcriptase/retrotransposon-derived protein RNase H-like" evidence="1">
    <location>
        <begin position="17"/>
        <end position="106"/>
    </location>
</feature>
<dbReference type="PANTHER" id="PTHR48475:SF1">
    <property type="entry name" value="RNASE H TYPE-1 DOMAIN-CONTAINING PROTEIN"/>
    <property type="match status" value="1"/>
</dbReference>
<dbReference type="SUPFAM" id="SSF56672">
    <property type="entry name" value="DNA/RNA polymerases"/>
    <property type="match status" value="1"/>
</dbReference>
<dbReference type="Pfam" id="PF17919">
    <property type="entry name" value="RT_RNaseH_2"/>
    <property type="match status" value="1"/>
</dbReference>
<evidence type="ECO:0000313" key="3">
    <source>
        <dbReference type="Proteomes" id="UP000257109"/>
    </source>
</evidence>
<dbReference type="Proteomes" id="UP000257109">
    <property type="component" value="Unassembled WGS sequence"/>
</dbReference>
<dbReference type="Gene3D" id="3.30.70.270">
    <property type="match status" value="1"/>
</dbReference>
<dbReference type="InterPro" id="IPR041577">
    <property type="entry name" value="RT_RNaseH_2"/>
</dbReference>
<protein>
    <submittedName>
        <fullName evidence="2">Protein NYNRIN</fullName>
    </submittedName>
</protein>
<dbReference type="OrthoDB" id="5985335at2759"/>
<accession>A0A371GKJ9</accession>
<dbReference type="AlphaFoldDB" id="A0A371GKJ9"/>
<evidence type="ECO:0000313" key="2">
    <source>
        <dbReference type="EMBL" id="RDX91099.1"/>
    </source>
</evidence>
<proteinExistence type="predicted"/>
<dbReference type="PANTHER" id="PTHR48475">
    <property type="entry name" value="RIBONUCLEASE H"/>
    <property type="match status" value="1"/>
</dbReference>
<dbReference type="InterPro" id="IPR043128">
    <property type="entry name" value="Rev_trsase/Diguanyl_cyclase"/>
</dbReference>
<organism evidence="2 3">
    <name type="scientific">Mucuna pruriens</name>
    <name type="common">Velvet bean</name>
    <name type="synonym">Dolichos pruriens</name>
    <dbReference type="NCBI Taxonomy" id="157652"/>
    <lineage>
        <taxon>Eukaryota</taxon>
        <taxon>Viridiplantae</taxon>
        <taxon>Streptophyta</taxon>
        <taxon>Embryophyta</taxon>
        <taxon>Tracheophyta</taxon>
        <taxon>Spermatophyta</taxon>
        <taxon>Magnoliopsida</taxon>
        <taxon>eudicotyledons</taxon>
        <taxon>Gunneridae</taxon>
        <taxon>Pentapetalae</taxon>
        <taxon>rosids</taxon>
        <taxon>fabids</taxon>
        <taxon>Fabales</taxon>
        <taxon>Fabaceae</taxon>
        <taxon>Papilionoideae</taxon>
        <taxon>50 kb inversion clade</taxon>
        <taxon>NPAAA clade</taxon>
        <taxon>indigoferoid/millettioid clade</taxon>
        <taxon>Phaseoleae</taxon>
        <taxon>Mucuna</taxon>
    </lineage>
</organism>
<dbReference type="EMBL" id="QJKJ01005205">
    <property type="protein sequence ID" value="RDX91099.1"/>
    <property type="molecule type" value="Genomic_DNA"/>
</dbReference>
<reference evidence="2" key="1">
    <citation type="submission" date="2018-05" db="EMBL/GenBank/DDBJ databases">
        <title>Draft genome of Mucuna pruriens seed.</title>
        <authorList>
            <person name="Nnadi N.E."/>
            <person name="Vos R."/>
            <person name="Hasami M.H."/>
            <person name="Devisetty U.K."/>
            <person name="Aguiy J.C."/>
        </authorList>
    </citation>
    <scope>NUCLEOTIDE SEQUENCE [LARGE SCALE GENOMIC DNA]</scope>
    <source>
        <strain evidence="2">JCA_2017</strain>
    </source>
</reference>